<sequence>MFKKVFGNNGSKKPEPNNNVIVESASSDQPPPSSPTTPSDEQPRKRTPVAPQIQEVSAKVNNQYVPTKKNTEEQYSESDKGVSERNKQASDVVRVERNQGDEALKAVRGLSDGLEDQQDDDLDGKKKKKKKKDKESIVVNTTAGKGKKSTILGDLMGIAARKGYLSKRGGSIKTWHKRFFIVVGHRLYYYKDDSSKNEPLGSVKCKGPESVQPVADTSRPNCFRIISEERTLYCQAENENDMNSWMNFLKEHTSKLNLRKVKELSNLQGYMTLLDNQTKKKKRDVYCLCMDGKFYILNNFEDVLPDRIVELAGASVSKVSISGTSTNNLLETPATPSSPRKINNTEIQDFAFQITESLQAGYIPEDVAPEKEKSGRSSRSSSTFRQSKMFSRKSMKVNDSSQSGSGQGDTTARLRKGTQFFQNLITSVEGLNQVTLTSIDPFLADAEIWCEMVRHESELASTSWYVRNSQMRGWIKILMNNDEVNKAILQDKKKPESLYWIERYACLVRGTLFYFSEENSPTPDGSIVLTTGSRLVTSAVRELNCPYAFKISSLSSNFYVCVNSDDEKDCWVEELKEATYSQANLDYNKYGWLTKQGGSYKSWKERFCILKGTNLYYFSDPNDSEPKGKVNLKGQMIRHLTPVEAYNEVQKDNVIKIYTSQRTWYFFADTMQEAVEWSIVLRKAALLYRGRTWIVDDKLDGMDAKNSLRCKSISQAVAKAAELDRIIVYSGVYSETVVVNKSVIIECVGDVVLKKDSGAPLIVDCIGAVKVTGMELRQEGAPKELRGDKHAAEVKRGNIMFEHCQITSRDGNGVVITEEGGVTMSKCRVFDCNHYGVWLNGRASAILENVEICGCQWDGVMLMANTDCIIRQSDIFNNSYNGIAVSSKGRLNVENCRISGNLWDGISINTDKGAARLFDNFIFDNQGFGIYYAKDNVSGINVDNEVYSNKKGQIYTLSGRLE</sequence>
<evidence type="ECO:0000259" key="2">
    <source>
        <dbReference type="PROSITE" id="PS50003"/>
    </source>
</evidence>
<dbReference type="GeneID" id="8849457"/>
<evidence type="ECO:0000313" key="3">
    <source>
        <dbReference type="EMBL" id="EFC47793.1"/>
    </source>
</evidence>
<dbReference type="SMART" id="SM00710">
    <property type="entry name" value="PbH1"/>
    <property type="match status" value="5"/>
</dbReference>
<dbReference type="KEGG" id="ngr:NAEGRDRAFT_57266"/>
<dbReference type="InterPro" id="IPR011050">
    <property type="entry name" value="Pectin_lyase_fold/virulence"/>
</dbReference>
<proteinExistence type="predicted"/>
<evidence type="ECO:0000256" key="1">
    <source>
        <dbReference type="SAM" id="MobiDB-lite"/>
    </source>
</evidence>
<feature type="compositionally biased region" description="Basic and acidic residues" evidence="1">
    <location>
        <begin position="69"/>
        <end position="105"/>
    </location>
</feature>
<feature type="region of interest" description="Disordered" evidence="1">
    <location>
        <begin position="366"/>
        <end position="411"/>
    </location>
</feature>
<name>D2V687_NAEGR</name>
<dbReference type="InterPro" id="IPR006626">
    <property type="entry name" value="PbH1"/>
</dbReference>
<dbReference type="FunFam" id="2.30.29.30:FF:000286">
    <property type="entry name" value="PH-protein kinase domain containing protein"/>
    <property type="match status" value="2"/>
</dbReference>
<feature type="compositionally biased region" description="Polar residues" evidence="1">
    <location>
        <begin position="8"/>
        <end position="21"/>
    </location>
</feature>
<dbReference type="InParanoid" id="D2V687"/>
<dbReference type="PANTHER" id="PTHR14336">
    <property type="entry name" value="TANDEM PH DOMAIN CONTAINING PROTEIN"/>
    <property type="match status" value="1"/>
</dbReference>
<organism evidence="4">
    <name type="scientific">Naegleria gruberi</name>
    <name type="common">Amoeba</name>
    <dbReference type="NCBI Taxonomy" id="5762"/>
    <lineage>
        <taxon>Eukaryota</taxon>
        <taxon>Discoba</taxon>
        <taxon>Heterolobosea</taxon>
        <taxon>Tetramitia</taxon>
        <taxon>Eutetramitia</taxon>
        <taxon>Vahlkampfiidae</taxon>
        <taxon>Naegleria</taxon>
    </lineage>
</organism>
<dbReference type="Proteomes" id="UP000006671">
    <property type="component" value="Unassembled WGS sequence"/>
</dbReference>
<dbReference type="Gene3D" id="2.160.20.10">
    <property type="entry name" value="Single-stranded right-handed beta-helix, Pectin lyase-like"/>
    <property type="match status" value="1"/>
</dbReference>
<feature type="domain" description="PH" evidence="2">
    <location>
        <begin position="482"/>
        <end position="580"/>
    </location>
</feature>
<dbReference type="eggNOG" id="KOG1777">
    <property type="taxonomic scope" value="Eukaryota"/>
</dbReference>
<protein>
    <submittedName>
        <fullName evidence="3">Uncharacterized protein AM14</fullName>
    </submittedName>
</protein>
<accession>D2V687</accession>
<keyword evidence="4" id="KW-1185">Reference proteome</keyword>
<dbReference type="InterPro" id="IPR039448">
    <property type="entry name" value="Beta_helix"/>
</dbReference>
<dbReference type="Pfam" id="PF00169">
    <property type="entry name" value="PH"/>
    <property type="match status" value="3"/>
</dbReference>
<dbReference type="OrthoDB" id="185175at2759"/>
<dbReference type="PROSITE" id="PS50003">
    <property type="entry name" value="PH_DOMAIN"/>
    <property type="match status" value="3"/>
</dbReference>
<feature type="compositionally biased region" description="Low complexity" evidence="1">
    <location>
        <begin position="377"/>
        <end position="387"/>
    </location>
</feature>
<dbReference type="InterPro" id="IPR012334">
    <property type="entry name" value="Pectin_lyas_fold"/>
</dbReference>
<feature type="domain" description="PH" evidence="2">
    <location>
        <begin position="158"/>
        <end position="254"/>
    </location>
</feature>
<feature type="region of interest" description="Disordered" evidence="1">
    <location>
        <begin position="1"/>
        <end position="141"/>
    </location>
</feature>
<reference evidence="3 4" key="1">
    <citation type="journal article" date="2010" name="Cell">
        <title>The genome of Naegleria gruberi illuminates early eukaryotic versatility.</title>
        <authorList>
            <person name="Fritz-Laylin L.K."/>
            <person name="Prochnik S.E."/>
            <person name="Ginger M.L."/>
            <person name="Dacks J.B."/>
            <person name="Carpenter M.L."/>
            <person name="Field M.C."/>
            <person name="Kuo A."/>
            <person name="Paredez A."/>
            <person name="Chapman J."/>
            <person name="Pham J."/>
            <person name="Shu S."/>
            <person name="Neupane R."/>
            <person name="Cipriano M."/>
            <person name="Mancuso J."/>
            <person name="Tu H."/>
            <person name="Salamov A."/>
            <person name="Lindquist E."/>
            <person name="Shapiro H."/>
            <person name="Lucas S."/>
            <person name="Grigoriev I.V."/>
            <person name="Cande W.Z."/>
            <person name="Fulton C."/>
            <person name="Rokhsar D.S."/>
            <person name="Dawson S.C."/>
        </authorList>
    </citation>
    <scope>NUCLEOTIDE SEQUENCE [LARGE SCALE GENOMIC DNA]</scope>
    <source>
        <strain evidence="3 4">NEG-M</strain>
    </source>
</reference>
<dbReference type="Gene3D" id="2.30.29.30">
    <property type="entry name" value="Pleckstrin-homology domain (PH domain)/Phosphotyrosine-binding domain (PTB)"/>
    <property type="match status" value="3"/>
</dbReference>
<dbReference type="STRING" id="5762.D2V687"/>
<evidence type="ECO:0000313" key="4">
    <source>
        <dbReference type="Proteomes" id="UP000006671"/>
    </source>
</evidence>
<dbReference type="RefSeq" id="XP_002680537.1">
    <property type="nucleotide sequence ID" value="XM_002680491.1"/>
</dbReference>
<dbReference type="Pfam" id="PF13229">
    <property type="entry name" value="Beta_helix"/>
    <property type="match status" value="1"/>
</dbReference>
<feature type="domain" description="PH" evidence="2">
    <location>
        <begin position="586"/>
        <end position="686"/>
    </location>
</feature>
<dbReference type="SMART" id="SM00233">
    <property type="entry name" value="PH"/>
    <property type="match status" value="3"/>
</dbReference>
<feature type="compositionally biased region" description="Acidic residues" evidence="1">
    <location>
        <begin position="113"/>
        <end position="122"/>
    </location>
</feature>
<dbReference type="SUPFAM" id="SSF50729">
    <property type="entry name" value="PH domain-like"/>
    <property type="match status" value="3"/>
</dbReference>
<dbReference type="InterPro" id="IPR001849">
    <property type="entry name" value="PH_domain"/>
</dbReference>
<dbReference type="VEuPathDB" id="AmoebaDB:NAEGRDRAFT_57266"/>
<dbReference type="InterPro" id="IPR011993">
    <property type="entry name" value="PH-like_dom_sf"/>
</dbReference>
<dbReference type="InterPro" id="IPR051707">
    <property type="entry name" value="PI-Interact_SigTrans_Reg"/>
</dbReference>
<gene>
    <name evidence="3" type="primary">AM14</name>
    <name evidence="3" type="ORF">NAEGRDRAFT_57266</name>
</gene>
<dbReference type="EMBL" id="GG738853">
    <property type="protein sequence ID" value="EFC47793.1"/>
    <property type="molecule type" value="Genomic_DNA"/>
</dbReference>
<dbReference type="AlphaFoldDB" id="D2V687"/>
<dbReference type="SUPFAM" id="SSF51126">
    <property type="entry name" value="Pectin lyase-like"/>
    <property type="match status" value="1"/>
</dbReference>